<dbReference type="SUPFAM" id="SSF103032">
    <property type="entry name" value="Hypothetical protein YwqG"/>
    <property type="match status" value="1"/>
</dbReference>
<dbReference type="InterPro" id="IPR035948">
    <property type="entry name" value="YwqG-like_sf"/>
</dbReference>
<organism evidence="1 2">
    <name type="scientific">Sessilibacter corallicola</name>
    <dbReference type="NCBI Taxonomy" id="2904075"/>
    <lineage>
        <taxon>Bacteria</taxon>
        <taxon>Pseudomonadati</taxon>
        <taxon>Pseudomonadota</taxon>
        <taxon>Gammaproteobacteria</taxon>
        <taxon>Cellvibrionales</taxon>
        <taxon>Cellvibrionaceae</taxon>
        <taxon>Sessilibacter</taxon>
    </lineage>
</organism>
<dbReference type="PANTHER" id="PTHR36436:SF6">
    <property type="entry name" value="SLL5081 PROTEIN"/>
    <property type="match status" value="1"/>
</dbReference>
<dbReference type="EMBL" id="BAABWN010000014">
    <property type="protein sequence ID" value="GAA6169694.1"/>
    <property type="molecule type" value="Genomic_DNA"/>
</dbReference>
<dbReference type="InterPro" id="IPR015315">
    <property type="entry name" value="DUF1963"/>
</dbReference>
<dbReference type="RefSeq" id="WP_353304167.1">
    <property type="nucleotide sequence ID" value="NZ_BAABWN010000014.1"/>
</dbReference>
<gene>
    <name evidence="1" type="ORF">NBRC116591_35050</name>
</gene>
<evidence type="ECO:0000313" key="1">
    <source>
        <dbReference type="EMBL" id="GAA6169694.1"/>
    </source>
</evidence>
<proteinExistence type="predicted"/>
<name>A0ABQ0ADG5_9GAMM</name>
<dbReference type="Proteomes" id="UP001465153">
    <property type="component" value="Unassembled WGS sequence"/>
</dbReference>
<comment type="caution">
    <text evidence="1">The sequence shown here is derived from an EMBL/GenBank/DDBJ whole genome shotgun (WGS) entry which is preliminary data.</text>
</comment>
<reference evidence="1 2" key="1">
    <citation type="submission" date="2024-04" db="EMBL/GenBank/DDBJ databases">
        <title>Draft genome sequence of Sessilibacter corallicola NBRC 116591.</title>
        <authorList>
            <person name="Miyakawa T."/>
            <person name="Kusuya Y."/>
            <person name="Miura T."/>
        </authorList>
    </citation>
    <scope>NUCLEOTIDE SEQUENCE [LARGE SCALE GENOMIC DNA]</scope>
    <source>
        <strain evidence="1 2">KU-00831-HH</strain>
    </source>
</reference>
<keyword evidence="2" id="KW-1185">Reference proteome</keyword>
<protein>
    <submittedName>
        <fullName evidence="1">Uncharacterized protein</fullName>
    </submittedName>
</protein>
<dbReference type="Gene3D" id="2.30.320.10">
    <property type="entry name" value="YwqG-like"/>
    <property type="match status" value="1"/>
</dbReference>
<dbReference type="Pfam" id="PF09234">
    <property type="entry name" value="DUF1963"/>
    <property type="match status" value="1"/>
</dbReference>
<dbReference type="PANTHER" id="PTHR36436">
    <property type="entry name" value="SLL5081 PROTEIN"/>
    <property type="match status" value="1"/>
</dbReference>
<accession>A0ABQ0ADG5</accession>
<sequence>MVNIFNIFKRKPKDPEVLWAELQETIAPYKKTAWVVETTDAESSYLFSKFSGKAALPVNEAWPTCPDSDEPMHLLVQLNSKQLPDESASPFGQGILQVFYCDERGLQASQDNPFENSVLVRLLDPATQDLTTVSSLPHAKQYVEKQITGWSAVDDFPSAEQLKALGCELDAEQAQLLSDKGYPIAQDKLLGWPTLSKSVNANLPESTELAKNVILEITALNNSQREFVNNVTLHIAKNGSSDSGFSAF</sequence>
<evidence type="ECO:0000313" key="2">
    <source>
        <dbReference type="Proteomes" id="UP001465153"/>
    </source>
</evidence>